<accession>A0A0U1D5S5</accession>
<gene>
    <name evidence="2" type="ORF">BN970_01487</name>
</gene>
<name>A0A0U1D5S5_9MYCO</name>
<feature type="transmembrane region" description="Helical" evidence="1">
    <location>
        <begin position="26"/>
        <end position="47"/>
    </location>
</feature>
<keyword evidence="1" id="KW-0812">Transmembrane</keyword>
<organism evidence="2 3">
    <name type="scientific">Mycolicibacterium conceptionense</name>
    <dbReference type="NCBI Taxonomy" id="451644"/>
    <lineage>
        <taxon>Bacteria</taxon>
        <taxon>Bacillati</taxon>
        <taxon>Actinomycetota</taxon>
        <taxon>Actinomycetes</taxon>
        <taxon>Mycobacteriales</taxon>
        <taxon>Mycobacteriaceae</taxon>
        <taxon>Mycolicibacterium</taxon>
    </lineage>
</organism>
<protein>
    <recommendedName>
        <fullName evidence="4">Transmembrane protein</fullName>
    </recommendedName>
</protein>
<evidence type="ECO:0008006" key="4">
    <source>
        <dbReference type="Google" id="ProtNLM"/>
    </source>
</evidence>
<evidence type="ECO:0000313" key="2">
    <source>
        <dbReference type="EMBL" id="CQD07735.1"/>
    </source>
</evidence>
<sequence length="120" mass="13607">MIYHLVGIIDSVTERGRELASFEPGAWTALAAWVAIIVVVIALIYAWRQYLKARERQAELTQPNVSMFMEPSSADWHLVELVVRNYGQRPAYGLRFEFANRRRSASTKAPTTTTSSTSCR</sequence>
<evidence type="ECO:0000313" key="3">
    <source>
        <dbReference type="Proteomes" id="UP000182227"/>
    </source>
</evidence>
<evidence type="ECO:0000256" key="1">
    <source>
        <dbReference type="SAM" id="Phobius"/>
    </source>
</evidence>
<dbReference type="EMBL" id="CTEF01000001">
    <property type="protein sequence ID" value="CQD07735.1"/>
    <property type="molecule type" value="Genomic_DNA"/>
</dbReference>
<reference evidence="2 3" key="1">
    <citation type="submission" date="2015-03" db="EMBL/GenBank/DDBJ databases">
        <authorList>
            <person name="Murphy D."/>
        </authorList>
    </citation>
    <scope>NUCLEOTIDE SEQUENCE [LARGE SCALE GENOMIC DNA]</scope>
    <source>
        <strain evidence="2 3">D16</strain>
    </source>
</reference>
<dbReference type="Proteomes" id="UP000182227">
    <property type="component" value="Unassembled WGS sequence"/>
</dbReference>
<keyword evidence="1" id="KW-1133">Transmembrane helix</keyword>
<proteinExistence type="predicted"/>
<dbReference type="AlphaFoldDB" id="A0A0U1D5S5"/>
<keyword evidence="1" id="KW-0472">Membrane</keyword>